<dbReference type="Proteomes" id="UP000717515">
    <property type="component" value="Unassembled WGS sequence"/>
</dbReference>
<feature type="region of interest" description="Disordered" evidence="1">
    <location>
        <begin position="61"/>
        <end position="160"/>
    </location>
</feature>
<feature type="region of interest" description="Disordered" evidence="1">
    <location>
        <begin position="593"/>
        <end position="627"/>
    </location>
</feature>
<protein>
    <submittedName>
        <fullName evidence="2">Uncharacterized protein</fullName>
    </submittedName>
</protein>
<proteinExistence type="predicted"/>
<feature type="region of interest" description="Disordered" evidence="1">
    <location>
        <begin position="193"/>
        <end position="221"/>
    </location>
</feature>
<comment type="caution">
    <text evidence="2">The sequence shown here is derived from an EMBL/GenBank/DDBJ whole genome shotgun (WGS) entry which is preliminary data.</text>
</comment>
<feature type="compositionally biased region" description="Polar residues" evidence="1">
    <location>
        <begin position="61"/>
        <end position="75"/>
    </location>
</feature>
<evidence type="ECO:0000313" key="3">
    <source>
        <dbReference type="Proteomes" id="UP000717515"/>
    </source>
</evidence>
<feature type="compositionally biased region" description="Basic and acidic residues" evidence="1">
    <location>
        <begin position="1"/>
        <end position="20"/>
    </location>
</feature>
<accession>A0A9P8CXJ7</accession>
<sequence length="627" mass="67323">MTKGAKDSKAEIKARNRTDEPTGATSRKNADSKSLAAIQEKISKFQPKIDALLPRMLSGSTAALPSKDSCGTTPRSRGATDAPLSEALAKVSAESKSAATGRGATLTALAPKSRKAAATAAPVSIADRIPKGSRTKPIPTLANTTAPPSPTAAKQAGNQREEPITLLSSLPSFSQDVEDLAISNADIRLLEKEAGDKSDDEPLIDRRRQQPYTTEANATTHTIATVAATEQPVPRKDAPILEAKSYSIITVGSSTSDLSASIIPSIDNDRITYWMGGVKEALGGEHDPLSSKTENPPVTTAETAERVESTPEPETTTTTLRMKDGVLGKDRENDASRVLAKDSLPSAPPVPLFNKDQAIKKDDMASTAPHQGPSQDLDLEDDVSTVLVGGQPTQDSFALQSLPSYYYEKDDKAFLRDSEREEEADEFNSVEHRQPQSTRSPSLPSGLTASCLQELGLEKKRRNSGQGSRSATQKRRSGVASSLEEEECAYETMILAQGDVFPSSVGEAPASSLLLGSASLSSFDLPDPPQYKYALPDRAARQQQDDDVWDIQQGQELIPEVNDDDTQEYPQPAEIQDSFSFPLPPSQTSFTITLPTMPTFPSTIRSEPSLIIVGSQPPETREYGEET</sequence>
<name>A0A9P8CXJ7_MORAP</name>
<feature type="region of interest" description="Disordered" evidence="1">
    <location>
        <begin position="413"/>
        <end position="483"/>
    </location>
</feature>
<feature type="compositionally biased region" description="Polar residues" evidence="1">
    <location>
        <begin position="435"/>
        <end position="451"/>
    </location>
</feature>
<feature type="compositionally biased region" description="Polar residues" evidence="1">
    <location>
        <begin position="290"/>
        <end position="302"/>
    </location>
</feature>
<feature type="region of interest" description="Disordered" evidence="1">
    <location>
        <begin position="339"/>
        <end position="397"/>
    </location>
</feature>
<gene>
    <name evidence="2" type="ORF">KVV02_004463</name>
</gene>
<reference evidence="2" key="1">
    <citation type="submission" date="2021-07" db="EMBL/GenBank/DDBJ databases">
        <title>Draft genome of Mortierella alpina, strain LL118, isolated from an aspen leaf litter sample.</title>
        <authorList>
            <person name="Yang S."/>
            <person name="Vinatzer B.A."/>
        </authorList>
    </citation>
    <scope>NUCLEOTIDE SEQUENCE</scope>
    <source>
        <strain evidence="2">LL118</strain>
    </source>
</reference>
<dbReference type="AlphaFoldDB" id="A0A9P8CXJ7"/>
<organism evidence="2 3">
    <name type="scientific">Mortierella alpina</name>
    <name type="common">Oleaginous fungus</name>
    <name type="synonym">Mortierella renispora</name>
    <dbReference type="NCBI Taxonomy" id="64518"/>
    <lineage>
        <taxon>Eukaryota</taxon>
        <taxon>Fungi</taxon>
        <taxon>Fungi incertae sedis</taxon>
        <taxon>Mucoromycota</taxon>
        <taxon>Mortierellomycotina</taxon>
        <taxon>Mortierellomycetes</taxon>
        <taxon>Mortierellales</taxon>
        <taxon>Mortierellaceae</taxon>
        <taxon>Mortierella</taxon>
    </lineage>
</organism>
<feature type="region of interest" description="Disordered" evidence="1">
    <location>
        <begin position="1"/>
        <end position="33"/>
    </location>
</feature>
<feature type="compositionally biased region" description="Low complexity" evidence="1">
    <location>
        <begin position="98"/>
        <end position="122"/>
    </location>
</feature>
<feature type="compositionally biased region" description="Polar residues" evidence="1">
    <location>
        <begin position="593"/>
        <end position="606"/>
    </location>
</feature>
<evidence type="ECO:0000256" key="1">
    <source>
        <dbReference type="SAM" id="MobiDB-lite"/>
    </source>
</evidence>
<feature type="region of interest" description="Disordered" evidence="1">
    <location>
        <begin position="284"/>
        <end position="318"/>
    </location>
</feature>
<evidence type="ECO:0000313" key="2">
    <source>
        <dbReference type="EMBL" id="KAG9324443.1"/>
    </source>
</evidence>
<dbReference type="EMBL" id="JAIFTL010000067">
    <property type="protein sequence ID" value="KAG9324443.1"/>
    <property type="molecule type" value="Genomic_DNA"/>
</dbReference>